<dbReference type="Gene3D" id="1.10.720.30">
    <property type="entry name" value="SAP domain"/>
    <property type="match status" value="1"/>
</dbReference>
<dbReference type="STRING" id="1314773.A0A3N2PY84"/>
<evidence type="ECO:0000256" key="1">
    <source>
        <dbReference type="SAM" id="MobiDB-lite"/>
    </source>
</evidence>
<dbReference type="RefSeq" id="XP_028467248.1">
    <property type="nucleotide sequence ID" value="XM_028606925.1"/>
</dbReference>
<feature type="region of interest" description="Disordered" evidence="1">
    <location>
        <begin position="20"/>
        <end position="235"/>
    </location>
</feature>
<evidence type="ECO:0000313" key="3">
    <source>
        <dbReference type="EMBL" id="ROT39442.1"/>
    </source>
</evidence>
<feature type="compositionally biased region" description="Basic and acidic residues" evidence="1">
    <location>
        <begin position="208"/>
        <end position="233"/>
    </location>
</feature>
<dbReference type="OrthoDB" id="5348404at2759"/>
<gene>
    <name evidence="3" type="ORF">SODALDRAFT_159638</name>
</gene>
<dbReference type="SMART" id="SM00513">
    <property type="entry name" value="SAP"/>
    <property type="match status" value="1"/>
</dbReference>
<feature type="compositionally biased region" description="Basic and acidic residues" evidence="1">
    <location>
        <begin position="450"/>
        <end position="461"/>
    </location>
</feature>
<reference evidence="3 4" key="1">
    <citation type="journal article" date="2018" name="Mol. Ecol.">
        <title>The obligate alkalophilic soda-lake fungus Sodiomyces alkalinus has shifted to a protein diet.</title>
        <authorList>
            <person name="Grum-Grzhimaylo A.A."/>
            <person name="Falkoski D.L."/>
            <person name="van den Heuvel J."/>
            <person name="Valero-Jimenez C.A."/>
            <person name="Min B."/>
            <person name="Choi I.G."/>
            <person name="Lipzen A."/>
            <person name="Daum C.G."/>
            <person name="Aanen D.K."/>
            <person name="Tsang A."/>
            <person name="Henrissat B."/>
            <person name="Bilanenko E.N."/>
            <person name="de Vries R.P."/>
            <person name="van Kan J.A.L."/>
            <person name="Grigoriev I.V."/>
            <person name="Debets A.J.M."/>
        </authorList>
    </citation>
    <scope>NUCLEOTIDE SEQUENCE [LARGE SCALE GENOMIC DNA]</scope>
    <source>
        <strain evidence="3 4">F11</strain>
    </source>
</reference>
<dbReference type="PANTHER" id="PTHR47031">
    <property type="entry name" value="SAP DNA-BINDING DOMAIN-CONTAINING PROTEIN"/>
    <property type="match status" value="1"/>
</dbReference>
<dbReference type="InterPro" id="IPR036361">
    <property type="entry name" value="SAP_dom_sf"/>
</dbReference>
<feature type="compositionally biased region" description="Basic and acidic residues" evidence="1">
    <location>
        <begin position="598"/>
        <end position="607"/>
    </location>
</feature>
<dbReference type="InterPro" id="IPR003034">
    <property type="entry name" value="SAP_dom"/>
</dbReference>
<feature type="region of interest" description="Disordered" evidence="1">
    <location>
        <begin position="393"/>
        <end position="476"/>
    </location>
</feature>
<accession>A0A3N2PY84</accession>
<name>A0A3N2PY84_SODAK</name>
<dbReference type="SUPFAM" id="SSF68906">
    <property type="entry name" value="SAP domain"/>
    <property type="match status" value="1"/>
</dbReference>
<feature type="compositionally biased region" description="Basic and acidic residues" evidence="1">
    <location>
        <begin position="622"/>
        <end position="631"/>
    </location>
</feature>
<proteinExistence type="predicted"/>
<feature type="compositionally biased region" description="Basic and acidic residues" evidence="1">
    <location>
        <begin position="152"/>
        <end position="162"/>
    </location>
</feature>
<keyword evidence="4" id="KW-1185">Reference proteome</keyword>
<dbReference type="SUPFAM" id="SSF54928">
    <property type="entry name" value="RNA-binding domain, RBD"/>
    <property type="match status" value="1"/>
</dbReference>
<evidence type="ECO:0000259" key="2">
    <source>
        <dbReference type="PROSITE" id="PS50800"/>
    </source>
</evidence>
<dbReference type="EMBL" id="ML119054">
    <property type="protein sequence ID" value="ROT39442.1"/>
    <property type="molecule type" value="Genomic_DNA"/>
</dbReference>
<feature type="compositionally biased region" description="Basic and acidic residues" evidence="1">
    <location>
        <begin position="184"/>
        <end position="193"/>
    </location>
</feature>
<feature type="region of interest" description="Disordered" evidence="1">
    <location>
        <begin position="534"/>
        <end position="631"/>
    </location>
</feature>
<dbReference type="GO" id="GO:0003676">
    <property type="term" value="F:nucleic acid binding"/>
    <property type="evidence" value="ECO:0007669"/>
    <property type="project" value="InterPro"/>
</dbReference>
<organism evidence="3 4">
    <name type="scientific">Sodiomyces alkalinus (strain CBS 110278 / VKM F-3762 / F11)</name>
    <name type="common">Alkaliphilic filamentous fungus</name>
    <dbReference type="NCBI Taxonomy" id="1314773"/>
    <lineage>
        <taxon>Eukaryota</taxon>
        <taxon>Fungi</taxon>
        <taxon>Dikarya</taxon>
        <taxon>Ascomycota</taxon>
        <taxon>Pezizomycotina</taxon>
        <taxon>Sordariomycetes</taxon>
        <taxon>Hypocreomycetidae</taxon>
        <taxon>Glomerellales</taxon>
        <taxon>Plectosphaerellaceae</taxon>
        <taxon>Sodiomyces</taxon>
    </lineage>
</organism>
<dbReference type="PANTHER" id="PTHR47031:SF3">
    <property type="entry name" value="SAP DOMAIN-CONTAINING PROTEIN"/>
    <property type="match status" value="1"/>
</dbReference>
<dbReference type="Proteomes" id="UP000272025">
    <property type="component" value="Unassembled WGS sequence"/>
</dbReference>
<feature type="compositionally biased region" description="Polar residues" evidence="1">
    <location>
        <begin position="80"/>
        <end position="89"/>
    </location>
</feature>
<sequence length="631" mass="69129">MTDWSKLKVVDLRAELKRRGLQYSGLKQELVQRLSDDDSQSQTADPGNEAEDPPQDVDGLHTNDPQPVDSPPVPEIAPANATSEATAQDSLGDRPSPRAVLESTLPAGTDSQDMTSGGAKPVPALELGSVQPSEVLQDAQKRKRRSTSPPPDPKRAKHDDSSPMHATTSEPCALIDDAEAVSNEEVRLQKPPESDVAEDDMSPLLNRGDSREGSRDIASDGRPDRAATNRDAFELAPDSSDSRLVVHNAGGYDRVVESAIHPITRALYIKNFMRPLRPETVELHIKELAAPLNHGVDEHLIERFYLDQIRSHAYVVFFDISNAVRARAGLHGVVWPDESNRKPLWADFVPPQKVGDWIGEETNGGQRGLRGAAAPRWEVRYDKDENGNIVAVLDSGAAPPSSATEPRAMRSDPPPAVVSGFPSSTANTIPLGPRGGRGAPSQGPPVGPRSQRESRVHEPRRPGPGGPIKTTRTGPRISYQMVSEDLASRRVSCMRSHYTRDVDRDLGAEDEINRYTFESDDVFVDRGKEVFIGIRPPHREAKRQRQLGGGTPPLRGPPPHRGPPRRGPRGRPTSDRYLPGINEGGPFWQGGRDNLSSRLDDDRDGPPRRSGYNGCRYSRQGDSPREGGRRY</sequence>
<dbReference type="PROSITE" id="PS50800">
    <property type="entry name" value="SAP"/>
    <property type="match status" value="1"/>
</dbReference>
<dbReference type="AlphaFoldDB" id="A0A3N2PY84"/>
<evidence type="ECO:0000313" key="4">
    <source>
        <dbReference type="Proteomes" id="UP000272025"/>
    </source>
</evidence>
<dbReference type="GeneID" id="39575403"/>
<dbReference type="InterPro" id="IPR034257">
    <property type="entry name" value="Acinus_RRM"/>
</dbReference>
<dbReference type="Pfam" id="PF02037">
    <property type="entry name" value="SAP"/>
    <property type="match status" value="1"/>
</dbReference>
<dbReference type="InterPro" id="IPR035979">
    <property type="entry name" value="RBD_domain_sf"/>
</dbReference>
<protein>
    <recommendedName>
        <fullName evidence="2">SAP domain-containing protein</fullName>
    </recommendedName>
</protein>
<feature type="domain" description="SAP" evidence="2">
    <location>
        <begin position="4"/>
        <end position="38"/>
    </location>
</feature>
<dbReference type="CDD" id="cd12432">
    <property type="entry name" value="RRM_ACINU"/>
    <property type="match status" value="1"/>
</dbReference>